<evidence type="ECO:0000256" key="3">
    <source>
        <dbReference type="ARBA" id="ARBA00005119"/>
    </source>
</evidence>
<keyword evidence="17" id="KW-1208">Phospholipid metabolism</keyword>
<evidence type="ECO:0000256" key="18">
    <source>
        <dbReference type="RuleBase" id="RU003938"/>
    </source>
</evidence>
<evidence type="ECO:0000256" key="15">
    <source>
        <dbReference type="ARBA" id="ARBA00023136"/>
    </source>
</evidence>
<keyword evidence="14" id="KW-0443">Lipid metabolism</keyword>
<comment type="pathway">
    <text evidence="3 18">Phospholipid metabolism; CDP-diacylglycerol biosynthesis; CDP-diacylglycerol from sn-glycerol 3-phosphate: step 3/3.</text>
</comment>
<keyword evidence="9" id="KW-0444">Lipid biosynthesis</keyword>
<evidence type="ECO:0000256" key="13">
    <source>
        <dbReference type="ARBA" id="ARBA00022989"/>
    </source>
</evidence>
<reference evidence="20 21" key="1">
    <citation type="journal article" date="2021" name="ISME Commun">
        <title>Automated analysis of genomic sequences facilitates high-throughput and comprehensive description of bacteria.</title>
        <authorList>
            <person name="Hitch T.C.A."/>
        </authorList>
    </citation>
    <scope>NUCLEOTIDE SEQUENCE [LARGE SCALE GENOMIC DNA]</scope>
    <source>
        <strain evidence="20 21">Sanger_29</strain>
    </source>
</reference>
<keyword evidence="13 19" id="KW-1133">Transmembrane helix</keyword>
<comment type="subcellular location">
    <subcellularLocation>
        <location evidence="2">Cell membrane</location>
        <topology evidence="2">Multi-pass membrane protein</topology>
    </subcellularLocation>
</comment>
<feature type="transmembrane region" description="Helical" evidence="19">
    <location>
        <begin position="178"/>
        <end position="197"/>
    </location>
</feature>
<evidence type="ECO:0000256" key="10">
    <source>
        <dbReference type="ARBA" id="ARBA00022679"/>
    </source>
</evidence>
<comment type="catalytic activity">
    <reaction evidence="1 18">
        <text>a 1,2-diacyl-sn-glycero-3-phosphate + CTP + H(+) = a CDP-1,2-diacyl-sn-glycerol + diphosphate</text>
        <dbReference type="Rhea" id="RHEA:16229"/>
        <dbReference type="ChEBI" id="CHEBI:15378"/>
        <dbReference type="ChEBI" id="CHEBI:33019"/>
        <dbReference type="ChEBI" id="CHEBI:37563"/>
        <dbReference type="ChEBI" id="CHEBI:58332"/>
        <dbReference type="ChEBI" id="CHEBI:58608"/>
        <dbReference type="EC" id="2.7.7.41"/>
    </reaction>
</comment>
<evidence type="ECO:0000256" key="7">
    <source>
        <dbReference type="ARBA" id="ARBA00019373"/>
    </source>
</evidence>
<evidence type="ECO:0000256" key="5">
    <source>
        <dbReference type="ARBA" id="ARBA00010185"/>
    </source>
</evidence>
<keyword evidence="16" id="KW-0594">Phospholipid biosynthesis</keyword>
<keyword evidence="10 18" id="KW-0808">Transferase</keyword>
<feature type="transmembrane region" description="Helical" evidence="19">
    <location>
        <begin position="79"/>
        <end position="99"/>
    </location>
</feature>
<dbReference type="PROSITE" id="PS01315">
    <property type="entry name" value="CDS"/>
    <property type="match status" value="1"/>
</dbReference>
<dbReference type="Proteomes" id="UP001652338">
    <property type="component" value="Unassembled WGS sequence"/>
</dbReference>
<evidence type="ECO:0000256" key="6">
    <source>
        <dbReference type="ARBA" id="ARBA00012487"/>
    </source>
</evidence>
<keyword evidence="11 18" id="KW-0812">Transmembrane</keyword>
<name>A0ABT2SL10_9FIRM</name>
<comment type="caution">
    <text evidence="20">The sequence shown here is derived from an EMBL/GenBank/DDBJ whole genome shotgun (WGS) entry which is preliminary data.</text>
</comment>
<evidence type="ECO:0000256" key="12">
    <source>
        <dbReference type="ARBA" id="ARBA00022695"/>
    </source>
</evidence>
<dbReference type="GO" id="GO:0016779">
    <property type="term" value="F:nucleotidyltransferase activity"/>
    <property type="evidence" value="ECO:0007669"/>
    <property type="project" value="UniProtKB-KW"/>
</dbReference>
<feature type="transmembrane region" description="Helical" evidence="19">
    <location>
        <begin position="12"/>
        <end position="43"/>
    </location>
</feature>
<dbReference type="EMBL" id="JAOQKE010000006">
    <property type="protein sequence ID" value="MCU6725184.1"/>
    <property type="molecule type" value="Genomic_DNA"/>
</dbReference>
<dbReference type="PANTHER" id="PTHR46382">
    <property type="entry name" value="PHOSPHATIDATE CYTIDYLYLTRANSFERASE"/>
    <property type="match status" value="1"/>
</dbReference>
<comment type="pathway">
    <text evidence="4">Lipid metabolism.</text>
</comment>
<evidence type="ECO:0000256" key="16">
    <source>
        <dbReference type="ARBA" id="ARBA00023209"/>
    </source>
</evidence>
<feature type="transmembrane region" description="Helical" evidence="19">
    <location>
        <begin position="106"/>
        <end position="124"/>
    </location>
</feature>
<accession>A0ABT2SL10</accession>
<evidence type="ECO:0000256" key="9">
    <source>
        <dbReference type="ARBA" id="ARBA00022516"/>
    </source>
</evidence>
<gene>
    <name evidence="20" type="ORF">OCV47_07455</name>
</gene>
<dbReference type="InterPro" id="IPR000374">
    <property type="entry name" value="PC_trans"/>
</dbReference>
<evidence type="ECO:0000256" key="2">
    <source>
        <dbReference type="ARBA" id="ARBA00004651"/>
    </source>
</evidence>
<dbReference type="RefSeq" id="WP_117448149.1">
    <property type="nucleotide sequence ID" value="NZ_JAOQKE010000006.1"/>
</dbReference>
<proteinExistence type="inferred from homology"/>
<evidence type="ECO:0000256" key="4">
    <source>
        <dbReference type="ARBA" id="ARBA00005189"/>
    </source>
</evidence>
<evidence type="ECO:0000256" key="8">
    <source>
        <dbReference type="ARBA" id="ARBA00022475"/>
    </source>
</evidence>
<dbReference type="Pfam" id="PF01148">
    <property type="entry name" value="CTP_transf_1"/>
    <property type="match status" value="1"/>
</dbReference>
<keyword evidence="8" id="KW-1003">Cell membrane</keyword>
<keyword evidence="15 19" id="KW-0472">Membrane</keyword>
<evidence type="ECO:0000313" key="21">
    <source>
        <dbReference type="Proteomes" id="UP001652338"/>
    </source>
</evidence>
<evidence type="ECO:0000256" key="17">
    <source>
        <dbReference type="ARBA" id="ARBA00023264"/>
    </source>
</evidence>
<dbReference type="PANTHER" id="PTHR46382:SF1">
    <property type="entry name" value="PHOSPHATIDATE CYTIDYLYLTRANSFERASE"/>
    <property type="match status" value="1"/>
</dbReference>
<comment type="similarity">
    <text evidence="5 18">Belongs to the CDS family.</text>
</comment>
<evidence type="ECO:0000256" key="11">
    <source>
        <dbReference type="ARBA" id="ARBA00022692"/>
    </source>
</evidence>
<keyword evidence="21" id="KW-1185">Reference proteome</keyword>
<keyword evidence="12 18" id="KW-0548">Nucleotidyltransferase</keyword>
<feature type="transmembrane region" description="Helical" evidence="19">
    <location>
        <begin position="55"/>
        <end position="73"/>
    </location>
</feature>
<dbReference type="EC" id="2.7.7.41" evidence="6 18"/>
<feature type="transmembrane region" description="Helical" evidence="19">
    <location>
        <begin position="203"/>
        <end position="224"/>
    </location>
</feature>
<sequence length="269" mass="29264">MFGVRLRSGIILVALALLTIISGGYVLFGTLLAISLIGLGELYRAAKIQKKETKGLALVGYLATFFYYGMLLLKLESYSTMLLIFILIAFLFVYVFTFPKYHSEQVMGAFFGVVYVSVMLSYIYQTRNLPDGAYLVWLIFLCSWGCDTCAYCVGMLIGKHKMSPILSPKKSVEGAVGGVVGAALLGAIYAAVVGKYLQAENQVVMYAVICAVGALISMVGDLAASAIKRNHEIKDYGTLIPGHGGILDRFDSVIFTAPIIYFLASTFIK</sequence>
<protein>
    <recommendedName>
        <fullName evidence="7 18">Phosphatidate cytidylyltransferase</fullName>
        <ecNumber evidence="6 18">2.7.7.41</ecNumber>
    </recommendedName>
</protein>
<evidence type="ECO:0000256" key="19">
    <source>
        <dbReference type="SAM" id="Phobius"/>
    </source>
</evidence>
<evidence type="ECO:0000256" key="1">
    <source>
        <dbReference type="ARBA" id="ARBA00001698"/>
    </source>
</evidence>
<feature type="transmembrane region" description="Helical" evidence="19">
    <location>
        <begin position="136"/>
        <end position="157"/>
    </location>
</feature>
<organism evidence="20 21">
    <name type="scientific">Muricoprocola aceti</name>
    <dbReference type="NCBI Taxonomy" id="2981772"/>
    <lineage>
        <taxon>Bacteria</taxon>
        <taxon>Bacillati</taxon>
        <taxon>Bacillota</taxon>
        <taxon>Clostridia</taxon>
        <taxon>Lachnospirales</taxon>
        <taxon>Lachnospiraceae</taxon>
        <taxon>Muricoprocola</taxon>
    </lineage>
</organism>
<evidence type="ECO:0000313" key="20">
    <source>
        <dbReference type="EMBL" id="MCU6725184.1"/>
    </source>
</evidence>
<evidence type="ECO:0000256" key="14">
    <source>
        <dbReference type="ARBA" id="ARBA00023098"/>
    </source>
</evidence>